<dbReference type="Proteomes" id="UP001154322">
    <property type="component" value="Unassembled WGS sequence"/>
</dbReference>
<dbReference type="EMBL" id="CALYLO010000002">
    <property type="protein sequence ID" value="CAH8244585.1"/>
    <property type="molecule type" value="Genomic_DNA"/>
</dbReference>
<reference evidence="1" key="1">
    <citation type="submission" date="2022-06" db="EMBL/GenBank/DDBJ databases">
        <authorList>
            <person name="Dietemann V."/>
            <person name="Ory F."/>
            <person name="Dainat B."/>
            <person name="Oberhansli S."/>
        </authorList>
    </citation>
    <scope>NUCLEOTIDE SEQUENCE</scope>
    <source>
        <strain evidence="1">Ena-SAMPLE-TAB-26-04-2022-14:26:32:270-5432</strain>
    </source>
</reference>
<organism evidence="1 2">
    <name type="scientific">Paenibacillus melissococcoides</name>
    <dbReference type="NCBI Taxonomy" id="2912268"/>
    <lineage>
        <taxon>Bacteria</taxon>
        <taxon>Bacillati</taxon>
        <taxon>Bacillota</taxon>
        <taxon>Bacilli</taxon>
        <taxon>Bacillales</taxon>
        <taxon>Paenibacillaceae</taxon>
        <taxon>Paenibacillus</taxon>
    </lineage>
</organism>
<protein>
    <submittedName>
        <fullName evidence="1">Uncharacterized protein</fullName>
    </submittedName>
</protein>
<accession>A0ABM9FZ67</accession>
<evidence type="ECO:0000313" key="1">
    <source>
        <dbReference type="EMBL" id="CAH8244585.1"/>
    </source>
</evidence>
<sequence length="116" mass="13757">MKVKLRNNLDKPINLSFEKKYIVYSIEFSQSGDIYYRIENDSNKVVPYLSTLFDVVSNHTNSDWILWEKPNNGSASLPKQFADPMFWENYYNDDPKTLSLFNQVKERFYLGRVCKP</sequence>
<proteinExistence type="predicted"/>
<keyword evidence="2" id="KW-1185">Reference proteome</keyword>
<name>A0ABM9FZ67_9BACL</name>
<dbReference type="RefSeq" id="WP_261944792.1">
    <property type="nucleotide sequence ID" value="NZ_AP031286.1"/>
</dbReference>
<comment type="caution">
    <text evidence="1">The sequence shown here is derived from an EMBL/GenBank/DDBJ whole genome shotgun (WGS) entry which is preliminary data.</text>
</comment>
<evidence type="ECO:0000313" key="2">
    <source>
        <dbReference type="Proteomes" id="UP001154322"/>
    </source>
</evidence>
<gene>
    <name evidence="1" type="ORF">WJ0W_001817</name>
</gene>